<proteinExistence type="inferred from homology"/>
<dbReference type="GO" id="GO:0016773">
    <property type="term" value="F:phosphotransferase activity, alcohol group as acceptor"/>
    <property type="evidence" value="ECO:0007669"/>
    <property type="project" value="InterPro"/>
</dbReference>
<dbReference type="InterPro" id="IPR018485">
    <property type="entry name" value="FGGY_C"/>
</dbReference>
<dbReference type="EMBL" id="LSZW01000046">
    <property type="protein sequence ID" value="KXK66374.1"/>
    <property type="molecule type" value="Genomic_DNA"/>
</dbReference>
<dbReference type="SUPFAM" id="SSF53067">
    <property type="entry name" value="Actin-like ATPase domain"/>
    <property type="match status" value="2"/>
</dbReference>
<keyword evidence="3 4" id="KW-0418">Kinase</keyword>
<dbReference type="PANTHER" id="PTHR43095">
    <property type="entry name" value="SUGAR KINASE"/>
    <property type="match status" value="1"/>
</dbReference>
<dbReference type="Proteomes" id="UP000070366">
    <property type="component" value="Unassembled WGS sequence"/>
</dbReference>
<protein>
    <submittedName>
        <fullName evidence="7">Carbohydrate kinase, FGGY family protein</fullName>
    </submittedName>
</protein>
<comment type="similarity">
    <text evidence="1 4">Belongs to the FGGY kinase family.</text>
</comment>
<sequence>MARQEEYLLTFDIGTTSVKTCVFNRKLENIASGTEEYSLHAKEGNIVELEAERYFEALVSGFDAIATDAVRQGVKGIVISSQGETLIPVDRRGVPLRNAIVWLDGRAEKEAEEIAALPLHREFYHRTGLPAADGLCPAAKVKWLMDNEPGVYRAAHKILLLEDYLLLRLCGRFVSERTIQCSTGYYDTRHDRWWDAMFAALHLDKGKMPELVECGEEVGTLTAEAAQRLGLPETVRIFAGAMDQIAAAVGGGNIEEGIVTETTGTALVIMATTDGDGFDHADGVIVYRHVLPGKFYYTPYCPTSGMVLKWFKDTFCTEETKAAAQEGRDVYDVLCEMALAIPPGADGLVALPYFTGMLQPENNPSMRGIFAGLTLGATKAHFIRAILEAVAYMLRENLEMIERRTHVDIREVRSFGGAAKSSIWRQIKADVCGKRLVTMRQTECASLGVAMLAACSMGWYPGLEEAAGAQETAALSMPGEKNREVYDAGYGAYKELYQATKEIYKRN</sequence>
<comment type="caution">
    <text evidence="7">The sequence shown here is derived from an EMBL/GenBank/DDBJ whole genome shotgun (WGS) entry which is preliminary data.</text>
</comment>
<dbReference type="Pfam" id="PF02782">
    <property type="entry name" value="FGGY_C"/>
    <property type="match status" value="1"/>
</dbReference>
<organism evidence="7 8">
    <name type="scientific">Christensenella minuta</name>
    <dbReference type="NCBI Taxonomy" id="626937"/>
    <lineage>
        <taxon>Bacteria</taxon>
        <taxon>Bacillati</taxon>
        <taxon>Bacillota</taxon>
        <taxon>Clostridia</taxon>
        <taxon>Christensenellales</taxon>
        <taxon>Christensenellaceae</taxon>
        <taxon>Christensenella</taxon>
    </lineage>
</organism>
<dbReference type="InterPro" id="IPR018483">
    <property type="entry name" value="Carb_kinase_FGGY_CS"/>
</dbReference>
<evidence type="ECO:0000313" key="7">
    <source>
        <dbReference type="EMBL" id="KXK66374.1"/>
    </source>
</evidence>
<evidence type="ECO:0000256" key="1">
    <source>
        <dbReference type="ARBA" id="ARBA00009156"/>
    </source>
</evidence>
<dbReference type="PROSITE" id="PS00445">
    <property type="entry name" value="FGGY_KINASES_2"/>
    <property type="match status" value="1"/>
</dbReference>
<accession>A0A136Q6Z3</accession>
<dbReference type="Gene3D" id="3.30.420.40">
    <property type="match status" value="2"/>
</dbReference>
<dbReference type="STRING" id="626937.HMPREF3293_00780"/>
<gene>
    <name evidence="7" type="ORF">HMPREF3293_00780</name>
</gene>
<dbReference type="CDD" id="cd07773">
    <property type="entry name" value="ASKHA_NBD_FGGY_FK"/>
    <property type="match status" value="1"/>
</dbReference>
<dbReference type="PIRSF" id="PIRSF000538">
    <property type="entry name" value="GlpK"/>
    <property type="match status" value="1"/>
</dbReference>
<dbReference type="GO" id="GO:0005975">
    <property type="term" value="P:carbohydrate metabolic process"/>
    <property type="evidence" value="ECO:0007669"/>
    <property type="project" value="InterPro"/>
</dbReference>
<dbReference type="GO" id="GO:0016301">
    <property type="term" value="F:kinase activity"/>
    <property type="evidence" value="ECO:0007669"/>
    <property type="project" value="UniProtKB-KW"/>
</dbReference>
<keyword evidence="8" id="KW-1185">Reference proteome</keyword>
<name>A0A136Q6Z3_9FIRM</name>
<dbReference type="RefSeq" id="WP_066523048.1">
    <property type="nucleotide sequence ID" value="NZ_CABMOF010000012.1"/>
</dbReference>
<evidence type="ECO:0000256" key="3">
    <source>
        <dbReference type="ARBA" id="ARBA00022777"/>
    </source>
</evidence>
<dbReference type="InterPro" id="IPR050406">
    <property type="entry name" value="FGGY_Carb_Kinase"/>
</dbReference>
<evidence type="ECO:0000259" key="5">
    <source>
        <dbReference type="Pfam" id="PF00370"/>
    </source>
</evidence>
<dbReference type="PANTHER" id="PTHR43095:SF5">
    <property type="entry name" value="XYLULOSE KINASE"/>
    <property type="match status" value="1"/>
</dbReference>
<keyword evidence="2 4" id="KW-0808">Transferase</keyword>
<feature type="domain" description="Carbohydrate kinase FGGY N-terminal" evidence="5">
    <location>
        <begin position="7"/>
        <end position="250"/>
    </location>
</feature>
<dbReference type="InterPro" id="IPR000577">
    <property type="entry name" value="Carb_kinase_FGGY"/>
</dbReference>
<evidence type="ECO:0000313" key="8">
    <source>
        <dbReference type="Proteomes" id="UP000070366"/>
    </source>
</evidence>
<reference evidence="8" key="1">
    <citation type="submission" date="2016-02" db="EMBL/GenBank/DDBJ databases">
        <authorList>
            <person name="Mitreva M."/>
            <person name="Pepin K.H."/>
            <person name="Mihindukulasuriya K.A."/>
            <person name="Fulton R."/>
            <person name="Fronick C."/>
            <person name="O'Laughlin M."/>
            <person name="Miner T."/>
            <person name="Herter B."/>
            <person name="Rosa B.A."/>
            <person name="Cordes M."/>
            <person name="Tomlinson C."/>
            <person name="Wollam A."/>
            <person name="Palsikar V.B."/>
            <person name="Mardis E.R."/>
            <person name="Wilson R.K."/>
        </authorList>
    </citation>
    <scope>NUCLEOTIDE SEQUENCE [LARGE SCALE GENOMIC DNA]</scope>
    <source>
        <strain evidence="8">DSM 22607</strain>
    </source>
</reference>
<evidence type="ECO:0000259" key="6">
    <source>
        <dbReference type="Pfam" id="PF02782"/>
    </source>
</evidence>
<dbReference type="Pfam" id="PF00370">
    <property type="entry name" value="FGGY_N"/>
    <property type="match status" value="1"/>
</dbReference>
<evidence type="ECO:0000256" key="2">
    <source>
        <dbReference type="ARBA" id="ARBA00022679"/>
    </source>
</evidence>
<evidence type="ECO:0000256" key="4">
    <source>
        <dbReference type="RuleBase" id="RU003733"/>
    </source>
</evidence>
<dbReference type="InterPro" id="IPR043129">
    <property type="entry name" value="ATPase_NBD"/>
</dbReference>
<feature type="domain" description="Carbohydrate kinase FGGY C-terminal" evidence="6">
    <location>
        <begin position="280"/>
        <end position="456"/>
    </location>
</feature>
<dbReference type="InterPro" id="IPR018484">
    <property type="entry name" value="FGGY_N"/>
</dbReference>
<dbReference type="AlphaFoldDB" id="A0A136Q6Z3"/>